<sequence>MWFKLSLLLLLIFCSCNVSSKNLRKSLNQKVDDYNFMEDSFSPNAAPDVEFSDGFYNGYGGEVRGKQHHVLKNDSSNLNRHIGKQNGHKFDGSNFDKQHKDILAEIQHNGYSGNKEETPAMKNDDSIFLSNNDKFGKEKHGRFRRGYYDWDTTTVSSVPGRTITVWGIGMIVLVVFLPLLFCCCIIGLISWAVYAVAKQNRHVQPGVVYQ</sequence>
<keyword evidence="1" id="KW-0472">Membrane</keyword>
<dbReference type="AlphaFoldDB" id="A0A914PGW0"/>
<reference evidence="4" key="1">
    <citation type="submission" date="2022-11" db="UniProtKB">
        <authorList>
            <consortium name="WormBaseParasite"/>
        </authorList>
    </citation>
    <scope>IDENTIFICATION</scope>
</reference>
<name>A0A914PGW0_9BILA</name>
<dbReference type="PROSITE" id="PS51257">
    <property type="entry name" value="PROKAR_LIPOPROTEIN"/>
    <property type="match status" value="1"/>
</dbReference>
<dbReference type="WBParaSite" id="PDA_v2.g17039.t1">
    <property type="protein sequence ID" value="PDA_v2.g17039.t1"/>
    <property type="gene ID" value="PDA_v2.g17039"/>
</dbReference>
<keyword evidence="1" id="KW-0812">Transmembrane</keyword>
<feature type="chain" id="PRO_5037479185" evidence="2">
    <location>
        <begin position="21"/>
        <end position="210"/>
    </location>
</feature>
<evidence type="ECO:0000256" key="1">
    <source>
        <dbReference type="SAM" id="Phobius"/>
    </source>
</evidence>
<organism evidence="3 4">
    <name type="scientific">Panagrolaimus davidi</name>
    <dbReference type="NCBI Taxonomy" id="227884"/>
    <lineage>
        <taxon>Eukaryota</taxon>
        <taxon>Metazoa</taxon>
        <taxon>Ecdysozoa</taxon>
        <taxon>Nematoda</taxon>
        <taxon>Chromadorea</taxon>
        <taxon>Rhabditida</taxon>
        <taxon>Tylenchina</taxon>
        <taxon>Panagrolaimomorpha</taxon>
        <taxon>Panagrolaimoidea</taxon>
        <taxon>Panagrolaimidae</taxon>
        <taxon>Panagrolaimus</taxon>
    </lineage>
</organism>
<proteinExistence type="predicted"/>
<keyword evidence="1" id="KW-1133">Transmembrane helix</keyword>
<dbReference type="Proteomes" id="UP000887578">
    <property type="component" value="Unplaced"/>
</dbReference>
<evidence type="ECO:0000313" key="4">
    <source>
        <dbReference type="WBParaSite" id="PDA_v2.g17039.t1"/>
    </source>
</evidence>
<keyword evidence="2" id="KW-0732">Signal</keyword>
<evidence type="ECO:0000313" key="3">
    <source>
        <dbReference type="Proteomes" id="UP000887578"/>
    </source>
</evidence>
<protein>
    <submittedName>
        <fullName evidence="4">Uncharacterized protein</fullName>
    </submittedName>
</protein>
<feature type="signal peptide" evidence="2">
    <location>
        <begin position="1"/>
        <end position="20"/>
    </location>
</feature>
<feature type="transmembrane region" description="Helical" evidence="1">
    <location>
        <begin position="165"/>
        <end position="194"/>
    </location>
</feature>
<keyword evidence="3" id="KW-1185">Reference proteome</keyword>
<accession>A0A914PGW0</accession>
<evidence type="ECO:0000256" key="2">
    <source>
        <dbReference type="SAM" id="SignalP"/>
    </source>
</evidence>